<protein>
    <submittedName>
        <fullName evidence="2">Putative toxin-antitoxin system toxin component, PIN family</fullName>
    </submittedName>
</protein>
<sequence>MIEQMRWVFDTNTLVSRLLTPGGVAAKAVDHALASGILLVSEDTMNELARVLDRPKFDPYISGEDRRRFIELLGGVARIVPIVGKVRACRDPKDDMFLNVALNGEAKAIITGDGDLLALDPFHGVRVITPAEFPDWAERMVDGHIRMDTSRQTFS</sequence>
<dbReference type="PANTHER" id="PTHR34610">
    <property type="entry name" value="SSL7007 PROTEIN"/>
    <property type="match status" value="1"/>
</dbReference>
<evidence type="ECO:0000313" key="2">
    <source>
        <dbReference type="EMBL" id="VFJ75076.1"/>
    </source>
</evidence>
<dbReference type="EMBL" id="CAADFE010000068">
    <property type="protein sequence ID" value="VFJ75076.1"/>
    <property type="molecule type" value="Genomic_DNA"/>
</dbReference>
<proteinExistence type="predicted"/>
<name>A0A450TZ13_9GAMM</name>
<feature type="domain" description="PIN" evidence="1">
    <location>
        <begin position="6"/>
        <end position="113"/>
    </location>
</feature>
<evidence type="ECO:0000259" key="1">
    <source>
        <dbReference type="Pfam" id="PF13470"/>
    </source>
</evidence>
<dbReference type="InterPro" id="IPR002850">
    <property type="entry name" value="PIN_toxin-like"/>
</dbReference>
<organism evidence="2">
    <name type="scientific">Candidatus Kentrum sp. FW</name>
    <dbReference type="NCBI Taxonomy" id="2126338"/>
    <lineage>
        <taxon>Bacteria</taxon>
        <taxon>Pseudomonadati</taxon>
        <taxon>Pseudomonadota</taxon>
        <taxon>Gammaproteobacteria</taxon>
        <taxon>Candidatus Kentrum</taxon>
    </lineage>
</organism>
<dbReference type="InterPro" id="IPR029060">
    <property type="entry name" value="PIN-like_dom_sf"/>
</dbReference>
<dbReference type="NCBIfam" id="TIGR00305">
    <property type="entry name" value="putative toxin-antitoxin system toxin component, PIN family"/>
    <property type="match status" value="1"/>
</dbReference>
<reference evidence="2" key="1">
    <citation type="submission" date="2019-02" db="EMBL/GenBank/DDBJ databases">
        <authorList>
            <person name="Gruber-Vodicka R. H."/>
            <person name="Seah K. B. B."/>
        </authorList>
    </citation>
    <scope>NUCLEOTIDE SEQUENCE</scope>
    <source>
        <strain evidence="2">BECK_BZ131</strain>
    </source>
</reference>
<dbReference type="InterPro" id="IPR002716">
    <property type="entry name" value="PIN_dom"/>
</dbReference>
<gene>
    <name evidence="2" type="ORF">BECKFW1821C_GA0114237_106817</name>
</gene>
<dbReference type="AlphaFoldDB" id="A0A450TZ13"/>
<dbReference type="PANTHER" id="PTHR34610:SF4">
    <property type="entry name" value="SLL8027 PROTEIN"/>
    <property type="match status" value="1"/>
</dbReference>
<dbReference type="SUPFAM" id="SSF88723">
    <property type="entry name" value="PIN domain-like"/>
    <property type="match status" value="1"/>
</dbReference>
<dbReference type="Pfam" id="PF13470">
    <property type="entry name" value="PIN_3"/>
    <property type="match status" value="1"/>
</dbReference>
<accession>A0A450TZ13</accession>